<dbReference type="InterPro" id="IPR008966">
    <property type="entry name" value="Adhesion_dom_sf"/>
</dbReference>
<comment type="caution">
    <text evidence="2">The sequence shown here is derived from an EMBL/GenBank/DDBJ whole genome shotgun (WGS) entry which is preliminary data.</text>
</comment>
<gene>
    <name evidence="2" type="ORF">EpCFBP13511_08610</name>
</gene>
<evidence type="ECO:0000313" key="3">
    <source>
        <dbReference type="Proteomes" id="UP000306393"/>
    </source>
</evidence>
<name>A0A4U3FF92_9GAMM</name>
<accession>A0A4U3FF92</accession>
<dbReference type="InterPro" id="IPR000259">
    <property type="entry name" value="Adhesion_dom_fimbrial"/>
</dbReference>
<dbReference type="OrthoDB" id="6556303at2"/>
<proteinExistence type="predicted"/>
<evidence type="ECO:0000313" key="2">
    <source>
        <dbReference type="EMBL" id="TKJ91229.1"/>
    </source>
</evidence>
<dbReference type="InterPro" id="IPR036937">
    <property type="entry name" value="Adhesion_dom_fimbrial_sf"/>
</dbReference>
<organism evidence="2 3">
    <name type="scientific">Erwinia persicina</name>
    <dbReference type="NCBI Taxonomy" id="55211"/>
    <lineage>
        <taxon>Bacteria</taxon>
        <taxon>Pseudomonadati</taxon>
        <taxon>Pseudomonadota</taxon>
        <taxon>Gammaproteobacteria</taxon>
        <taxon>Enterobacterales</taxon>
        <taxon>Erwiniaceae</taxon>
        <taxon>Erwinia</taxon>
    </lineage>
</organism>
<evidence type="ECO:0000259" key="1">
    <source>
        <dbReference type="Pfam" id="PF00419"/>
    </source>
</evidence>
<dbReference type="Proteomes" id="UP000306393">
    <property type="component" value="Unassembled WGS sequence"/>
</dbReference>
<reference evidence="2 3" key="1">
    <citation type="journal article" date="2019" name="Sci. Rep.">
        <title>Differences in resource use lead to coexistence of seed-transmitted microbial populations.</title>
        <authorList>
            <person name="Torres-Cortes G."/>
            <person name="Garcia B.J."/>
            <person name="Compant S."/>
            <person name="Rezki S."/>
            <person name="Jones P."/>
            <person name="Preveaux A."/>
            <person name="Briand M."/>
            <person name="Roulet A."/>
            <person name="Bouchez O."/>
            <person name="Jacobson D."/>
            <person name="Barret M."/>
        </authorList>
    </citation>
    <scope>NUCLEOTIDE SEQUENCE [LARGE SCALE GENOMIC DNA]</scope>
    <source>
        <strain evidence="2 3">CFBP13511</strain>
    </source>
</reference>
<dbReference type="GO" id="GO:0007155">
    <property type="term" value="P:cell adhesion"/>
    <property type="evidence" value="ECO:0007669"/>
    <property type="project" value="InterPro"/>
</dbReference>
<dbReference type="GO" id="GO:0009289">
    <property type="term" value="C:pilus"/>
    <property type="evidence" value="ECO:0007669"/>
    <property type="project" value="InterPro"/>
</dbReference>
<feature type="domain" description="Fimbrial-type adhesion" evidence="1">
    <location>
        <begin position="241"/>
        <end position="391"/>
    </location>
</feature>
<dbReference type="EMBL" id="QGAC01000007">
    <property type="protein sequence ID" value="TKJ91229.1"/>
    <property type="molecule type" value="Genomic_DNA"/>
</dbReference>
<dbReference type="SUPFAM" id="SSF49401">
    <property type="entry name" value="Bacterial adhesins"/>
    <property type="match status" value="1"/>
</dbReference>
<dbReference type="AlphaFoldDB" id="A0A4U3FF92"/>
<protein>
    <submittedName>
        <fullName evidence="2">Fimbrial protein</fullName>
    </submittedName>
</protein>
<dbReference type="STRING" id="1219360.GCA_001571305_03415"/>
<sequence>MHAFVPLPIRKPVCQTMSITASKQGSVNMKRPIHPPFLNPPGSVLIAFIFLFFLPSPARANCLQNSAFDAPTLYYDATTSLNLTGYASVSGRTDYPGTFKCSSPAWGIIGGKNSVDNSSPYAKNTLYLKFPGNAYVSVSVTDLAPEETHPKVGTNNATTIDASFTVNLKLLKTTPTQNVMTVNGDTAFINPVVLAQDSTGLTIIQNIARLVGDFAYFIFHWSWPKHDYDIYYKPMQIKFIKRVTTCSFDDDNKIVRLNNISLPMLANGNLYGKAFELNFTCTDLQNGVTSRSVLAYLSSNNVSTTDNTTLISPDGGSAGGVGIRVYKNNTPIIFSPSATDQGDATALFSFSASQPLAPKLSIPLTAWYHVYDAKALSSGPVRTTAVVNFVYD</sequence>
<dbReference type="Pfam" id="PF00419">
    <property type="entry name" value="Fimbrial"/>
    <property type="match status" value="1"/>
</dbReference>
<dbReference type="Gene3D" id="2.60.40.1090">
    <property type="entry name" value="Fimbrial-type adhesion domain"/>
    <property type="match status" value="1"/>
</dbReference>